<dbReference type="KEGG" id="cex:CSE_05310"/>
<evidence type="ECO:0000313" key="1">
    <source>
        <dbReference type="EMBL" id="BAL80657.1"/>
    </source>
</evidence>
<evidence type="ECO:0000313" key="2">
    <source>
        <dbReference type="Proteomes" id="UP000004793"/>
    </source>
</evidence>
<name>A0A7U6GE08_CALEA</name>
<dbReference type="EMBL" id="AP012051">
    <property type="protein sequence ID" value="BAL80657.1"/>
    <property type="molecule type" value="Genomic_DNA"/>
</dbReference>
<sequence length="68" mass="8141">MIKPFSLSLLLYSSYASFNQIFGFLGNILYTQKYFYKIYLSNDFEEMQKSFRSYNTTHLKCANTFISY</sequence>
<organism evidence="1 2">
    <name type="scientific">Caldisericum exile (strain DSM 21853 / NBRC 104410 / AZM16c01)</name>
    <dbReference type="NCBI Taxonomy" id="511051"/>
    <lineage>
        <taxon>Bacteria</taxon>
        <taxon>Pseudomonadati</taxon>
        <taxon>Caldisericota/Cryosericota group</taxon>
        <taxon>Caldisericota</taxon>
        <taxon>Caldisericia</taxon>
        <taxon>Caldisericales</taxon>
        <taxon>Caldisericaceae</taxon>
        <taxon>Caldisericum</taxon>
    </lineage>
</organism>
<proteinExistence type="predicted"/>
<dbReference type="AlphaFoldDB" id="A0A7U6GE08"/>
<protein>
    <submittedName>
        <fullName evidence="1">Uncharacterized protein</fullName>
    </submittedName>
</protein>
<gene>
    <name evidence="1" type="ordered locus">CSE_05310</name>
</gene>
<reference evidence="1 2" key="1">
    <citation type="submission" date="2011-01" db="EMBL/GenBank/DDBJ databases">
        <title>Whole genome sequence of Caldisericum exile AZM16c01.</title>
        <authorList>
            <person name="Narita-Yamada S."/>
            <person name="Kawakoshi A."/>
            <person name="Nakamura S."/>
            <person name="Sasagawa M."/>
            <person name="Fukada J."/>
            <person name="Sekine M."/>
            <person name="Kato Y."/>
            <person name="Fukai R."/>
            <person name="Sasaki K."/>
            <person name="Hanamaki A."/>
            <person name="Narita H."/>
            <person name="Konno Y."/>
            <person name="Mori K."/>
            <person name="Yamazaki S."/>
            <person name="Suzuki K."/>
            <person name="Fujita N."/>
        </authorList>
    </citation>
    <scope>NUCLEOTIDE SEQUENCE [LARGE SCALE GENOMIC DNA]</scope>
    <source>
        <strain evidence="2">DSM 21853 / NBRC 104410 / AZM16c01</strain>
    </source>
</reference>
<dbReference type="Proteomes" id="UP000004793">
    <property type="component" value="Chromosome"/>
</dbReference>
<keyword evidence="2" id="KW-1185">Reference proteome</keyword>
<accession>A0A7U6GE08</accession>